<dbReference type="GO" id="GO:0035556">
    <property type="term" value="P:intracellular signal transduction"/>
    <property type="evidence" value="ECO:0007669"/>
    <property type="project" value="InterPro"/>
</dbReference>
<accession>A0A9X3E568</accession>
<dbReference type="Proteomes" id="UP001144805">
    <property type="component" value="Unassembled WGS sequence"/>
</dbReference>
<dbReference type="InterPro" id="IPR050697">
    <property type="entry name" value="Adenylyl/Guanylyl_Cyclase_3/4"/>
</dbReference>
<feature type="domain" description="Guanylate cyclase" evidence="2">
    <location>
        <begin position="474"/>
        <end position="612"/>
    </location>
</feature>
<dbReference type="GO" id="GO:0004016">
    <property type="term" value="F:adenylate cyclase activity"/>
    <property type="evidence" value="ECO:0007669"/>
    <property type="project" value="UniProtKB-ARBA"/>
</dbReference>
<keyword evidence="1" id="KW-1133">Transmembrane helix</keyword>
<evidence type="ECO:0000256" key="1">
    <source>
        <dbReference type="SAM" id="Phobius"/>
    </source>
</evidence>
<dbReference type="AlphaFoldDB" id="A0A9X3E568"/>
<comment type="caution">
    <text evidence="3">The sequence shown here is derived from an EMBL/GenBank/DDBJ whole genome shotgun (WGS) entry which is preliminary data.</text>
</comment>
<feature type="transmembrane region" description="Helical" evidence="1">
    <location>
        <begin position="412"/>
        <end position="431"/>
    </location>
</feature>
<dbReference type="Pfam" id="PF05226">
    <property type="entry name" value="CHASE2"/>
    <property type="match status" value="1"/>
</dbReference>
<dbReference type="SMART" id="SM01080">
    <property type="entry name" value="CHASE2"/>
    <property type="match status" value="1"/>
</dbReference>
<dbReference type="GO" id="GO:0006171">
    <property type="term" value="P:cAMP biosynthetic process"/>
    <property type="evidence" value="ECO:0007669"/>
    <property type="project" value="TreeGrafter"/>
</dbReference>
<dbReference type="PANTHER" id="PTHR43081:SF1">
    <property type="entry name" value="ADENYLATE CYCLASE, TERMINAL-DIFFERENTIATION SPECIFIC"/>
    <property type="match status" value="1"/>
</dbReference>
<keyword evidence="1" id="KW-0812">Transmembrane</keyword>
<name>A0A9X3E568_9HYPH</name>
<dbReference type="InterPro" id="IPR007890">
    <property type="entry name" value="CHASE2"/>
</dbReference>
<evidence type="ECO:0000259" key="2">
    <source>
        <dbReference type="PROSITE" id="PS50125"/>
    </source>
</evidence>
<feature type="transmembrane region" description="Helical" evidence="1">
    <location>
        <begin position="356"/>
        <end position="376"/>
    </location>
</feature>
<keyword evidence="1" id="KW-0472">Membrane</keyword>
<dbReference type="Gene3D" id="3.30.70.1230">
    <property type="entry name" value="Nucleotide cyclase"/>
    <property type="match status" value="1"/>
</dbReference>
<dbReference type="SMART" id="SM00044">
    <property type="entry name" value="CYCc"/>
    <property type="match status" value="1"/>
</dbReference>
<protein>
    <submittedName>
        <fullName evidence="3">Adenylate/guanylate cyclase domain-containing protein</fullName>
    </submittedName>
</protein>
<dbReference type="SUPFAM" id="SSF55073">
    <property type="entry name" value="Nucleotide cyclase"/>
    <property type="match status" value="1"/>
</dbReference>
<proteinExistence type="predicted"/>
<dbReference type="InterPro" id="IPR001054">
    <property type="entry name" value="A/G_cyclase"/>
</dbReference>
<evidence type="ECO:0000313" key="4">
    <source>
        <dbReference type="Proteomes" id="UP001144805"/>
    </source>
</evidence>
<keyword evidence="4" id="KW-1185">Reference proteome</keyword>
<evidence type="ECO:0000313" key="3">
    <source>
        <dbReference type="EMBL" id="MCX5570967.1"/>
    </source>
</evidence>
<gene>
    <name evidence="3" type="ORF">OSH07_17310</name>
</gene>
<dbReference type="EMBL" id="JAPKNK010000007">
    <property type="protein sequence ID" value="MCX5570967.1"/>
    <property type="molecule type" value="Genomic_DNA"/>
</dbReference>
<organism evidence="3 4">
    <name type="scientific">Kaistia nematophila</name>
    <dbReference type="NCBI Taxonomy" id="2994654"/>
    <lineage>
        <taxon>Bacteria</taxon>
        <taxon>Pseudomonadati</taxon>
        <taxon>Pseudomonadota</taxon>
        <taxon>Alphaproteobacteria</taxon>
        <taxon>Hyphomicrobiales</taxon>
        <taxon>Kaistiaceae</taxon>
        <taxon>Kaistia</taxon>
    </lineage>
</organism>
<dbReference type="InterPro" id="IPR029787">
    <property type="entry name" value="Nucleotide_cyclase"/>
</dbReference>
<dbReference type="Pfam" id="PF00211">
    <property type="entry name" value="Guanylate_cyc"/>
    <property type="match status" value="1"/>
</dbReference>
<dbReference type="PANTHER" id="PTHR43081">
    <property type="entry name" value="ADENYLATE CYCLASE, TERMINAL-DIFFERENTIATION SPECIFIC-RELATED"/>
    <property type="match status" value="1"/>
</dbReference>
<sequence>MRFLGRPVYYLAVAVFLAGAALLRVADPFPVQAIRLLAFDLYQRMAPAEALPEHPVLIVDIDEASLKAVGQWPWPRTVLADLARKLAEAGAASIAFDVLFSEPDQSSPEEVVKRLPPEQATLVAASIGDAPTHDRVFADALAATPSVLGLSLSGSGAPLPPLKAGFATAGDDPRPFIANFAGAIANVPVLDEAAKGIGSINWLQDRDQIVRRVPLVFRVGDALVPSLAAEALRVAQDAGSYILKGSNASGEAAFGRETGLNHVRIGALVVPTDADGAIWLRFRPSDPEGFVSAKDVLDGSIPAHLMEGRIALVGTSAAGLLDLRATPLDSAVPGVEIHAQVIEHILTGRSLTRPDFSSGVEIAVIVGLGLLLALILPHVSAVAAAILGALAVGGILVGGFLAYLRLGLLFDPFYPALAIILLVIGSVLYTFRQAERARAGIRRAFQHYVAPAVVDEIIADPSRLELGGEMRELTLLFCDVRNFTTLAEGMSATELTGFINELMAPLSEIILNHRGTIDKYMGDAVMAFWNAPLDDPDHARHALEAAEAMMAAMAGLNAGWQRAAAERGRAMPEVRIGIGINTGACCVGNLGTAQRFDYSAIGDEVNIASRLEQLTKDYGLGIIVGEATARAAGKVGLVEIDRIQVRGRSGMSRIFTLAPPDAEPDFAEAQRAFAAALPELDPSIWRSALYRAKSAAPARFARYYHFMLERLSARGVFEGQSAPHITIDL</sequence>
<dbReference type="RefSeq" id="WP_266339922.1">
    <property type="nucleotide sequence ID" value="NZ_JAPKNK010000007.1"/>
</dbReference>
<dbReference type="CDD" id="cd07302">
    <property type="entry name" value="CHD"/>
    <property type="match status" value="1"/>
</dbReference>
<reference evidence="3" key="1">
    <citation type="submission" date="2022-11" db="EMBL/GenBank/DDBJ databases">
        <title>Biodiversity and phylogenetic relationships of bacteria.</title>
        <authorList>
            <person name="Machado R.A.R."/>
            <person name="Bhat A."/>
            <person name="Loulou A."/>
            <person name="Kallel S."/>
        </authorList>
    </citation>
    <scope>NUCLEOTIDE SEQUENCE</scope>
    <source>
        <strain evidence="3">K-TC2</strain>
    </source>
</reference>
<dbReference type="PROSITE" id="PS50125">
    <property type="entry name" value="GUANYLATE_CYCLASE_2"/>
    <property type="match status" value="1"/>
</dbReference>
<feature type="transmembrane region" description="Helical" evidence="1">
    <location>
        <begin position="383"/>
        <end position="406"/>
    </location>
</feature>